<accession>A0ABM9PC82</accession>
<dbReference type="SUPFAM" id="SSF49464">
    <property type="entry name" value="Carboxypeptidase regulatory domain-like"/>
    <property type="match status" value="1"/>
</dbReference>
<dbReference type="RefSeq" id="WP_348717261.1">
    <property type="nucleotide sequence ID" value="NZ_CAXJIO010000012.1"/>
</dbReference>
<organism evidence="1 2">
    <name type="scientific">Tenacibaculum polynesiense</name>
    <dbReference type="NCBI Taxonomy" id="3137857"/>
    <lineage>
        <taxon>Bacteria</taxon>
        <taxon>Pseudomonadati</taxon>
        <taxon>Bacteroidota</taxon>
        <taxon>Flavobacteriia</taxon>
        <taxon>Flavobacteriales</taxon>
        <taxon>Flavobacteriaceae</taxon>
        <taxon>Tenacibaculum</taxon>
    </lineage>
</organism>
<evidence type="ECO:0000313" key="1">
    <source>
        <dbReference type="EMBL" id="CAL2103200.1"/>
    </source>
</evidence>
<reference evidence="1 2" key="1">
    <citation type="submission" date="2024-05" db="EMBL/GenBank/DDBJ databases">
        <authorList>
            <person name="Duchaud E."/>
        </authorList>
    </citation>
    <scope>NUCLEOTIDE SEQUENCE [LARGE SCALE GENOMIC DNA]</scope>
    <source>
        <strain evidence="1">Ena-SAMPLE-TAB-13-05-2024-13:56:06:370-140308</strain>
    </source>
</reference>
<gene>
    <name evidence="1" type="ORF">T190423A01A_30314</name>
</gene>
<protein>
    <recommendedName>
        <fullName evidence="3">Carboxypeptidase-like protein</fullName>
    </recommendedName>
</protein>
<evidence type="ECO:0000313" key="2">
    <source>
        <dbReference type="Proteomes" id="UP001497527"/>
    </source>
</evidence>
<comment type="caution">
    <text evidence="1">The sequence shown here is derived from an EMBL/GenBank/DDBJ whole genome shotgun (WGS) entry which is preliminary data.</text>
</comment>
<dbReference type="Pfam" id="PF13715">
    <property type="entry name" value="CarbopepD_reg_2"/>
    <property type="match status" value="1"/>
</dbReference>
<evidence type="ECO:0008006" key="3">
    <source>
        <dbReference type="Google" id="ProtNLM"/>
    </source>
</evidence>
<name>A0ABM9PC82_9FLAO</name>
<proteinExistence type="predicted"/>
<dbReference type="Proteomes" id="UP001497527">
    <property type="component" value="Unassembled WGS sequence"/>
</dbReference>
<keyword evidence="2" id="KW-1185">Reference proteome</keyword>
<sequence length="271" mass="31145">MKKHYLLLLILIPILLKAQEKRKYFYGTLKTKSVVIANAHIINLKTGQGAFSNDTGNFRILAKVQDSLSISYVGFKTETLIVKPIHFGMQTNNIELTKSSIALDEVEVKKHNFLGILSKDMEQTPEDIAIVKSKGALDFSNIDFKQPTIKVIDDFSRKKAPDARKLTDPTAKFAGVGTTIGGLDKYALELRKQRKEINYKENFPKMLLSEFGSYFFFNELKIPKDNYYHFLEFCNSFNIEGLYKENKVLDVINILRRESKKYLLIINKENE</sequence>
<dbReference type="InterPro" id="IPR008969">
    <property type="entry name" value="CarboxyPept-like_regulatory"/>
</dbReference>
<dbReference type="EMBL" id="CAXJIO010000012">
    <property type="protein sequence ID" value="CAL2103200.1"/>
    <property type="molecule type" value="Genomic_DNA"/>
</dbReference>